<keyword evidence="2" id="KW-1185">Reference proteome</keyword>
<dbReference type="EMBL" id="MVHG01000027">
    <property type="protein sequence ID" value="ORA14860.1"/>
    <property type="molecule type" value="Genomic_DNA"/>
</dbReference>
<name>A0A1W9ZH03_MYCAI</name>
<proteinExistence type="predicted"/>
<organism evidence="1 2">
    <name type="scientific">Mycobacterium arosiense ATCC BAA-1401 = DSM 45069</name>
    <dbReference type="NCBI Taxonomy" id="1265311"/>
    <lineage>
        <taxon>Bacteria</taxon>
        <taxon>Bacillati</taxon>
        <taxon>Actinomycetota</taxon>
        <taxon>Actinomycetes</taxon>
        <taxon>Mycobacteriales</taxon>
        <taxon>Mycobacteriaceae</taxon>
        <taxon>Mycobacterium</taxon>
        <taxon>Mycobacterium avium complex (MAC)</taxon>
    </lineage>
</organism>
<comment type="caution">
    <text evidence="1">The sequence shown here is derived from an EMBL/GenBank/DDBJ whole genome shotgun (WGS) entry which is preliminary data.</text>
</comment>
<evidence type="ECO:0000313" key="1">
    <source>
        <dbReference type="EMBL" id="ORA14860.1"/>
    </source>
</evidence>
<reference evidence="1 2" key="1">
    <citation type="submission" date="2016-12" db="EMBL/GenBank/DDBJ databases">
        <title>The new phylogeny of genus Mycobacterium.</title>
        <authorList>
            <person name="Tortoli E."/>
            <person name="Trovato A."/>
            <person name="Cirillo D.M."/>
        </authorList>
    </citation>
    <scope>NUCLEOTIDE SEQUENCE [LARGE SCALE GENOMIC DNA]</scope>
    <source>
        <strain evidence="1 2">DSM 45069</strain>
    </source>
</reference>
<protein>
    <submittedName>
        <fullName evidence="1">Uncharacterized protein</fullName>
    </submittedName>
</protein>
<sequence length="151" mass="16318">MDHEFDLAFELLDNAVDRLQLQQYGITTIEHQNHGEDLLLTSRHTYSSGAGHKLTLLATYKDSGQTAAAVEVTSADLDTDPQPRIVKVQAGDLMFHAIPGTWSFRATGHRTYIITAGVGDEPIWTLTAGGVRAASDSIAELVDQILAAEAT</sequence>
<dbReference type="Proteomes" id="UP000192707">
    <property type="component" value="Unassembled WGS sequence"/>
</dbReference>
<gene>
    <name evidence="1" type="ORF">BST14_13295</name>
</gene>
<accession>A0A1W9ZH03</accession>
<dbReference type="RefSeq" id="WP_083064880.1">
    <property type="nucleotide sequence ID" value="NZ_MVHG01000027.1"/>
</dbReference>
<evidence type="ECO:0000313" key="2">
    <source>
        <dbReference type="Proteomes" id="UP000192707"/>
    </source>
</evidence>
<dbReference type="AlphaFoldDB" id="A0A1W9ZH03"/>